<feature type="region of interest" description="Disordered" evidence="1">
    <location>
        <begin position="1"/>
        <end position="22"/>
    </location>
</feature>
<dbReference type="Proteomes" id="UP000075901">
    <property type="component" value="Unassembled WGS sequence"/>
</dbReference>
<reference evidence="2" key="2">
    <citation type="submission" date="2020-05" db="UniProtKB">
        <authorList>
            <consortium name="EnsemblMetazoa"/>
        </authorList>
    </citation>
    <scope>IDENTIFICATION</scope>
    <source>
        <strain evidence="2">maculatus3</strain>
    </source>
</reference>
<proteinExistence type="predicted"/>
<evidence type="ECO:0000313" key="2">
    <source>
        <dbReference type="EnsemblMetazoa" id="AMAM017115-PA"/>
    </source>
</evidence>
<keyword evidence="3" id="KW-1185">Reference proteome</keyword>
<protein>
    <submittedName>
        <fullName evidence="2">Uncharacterized protein</fullName>
    </submittedName>
</protein>
<dbReference type="EnsemblMetazoa" id="AMAM017115-RA">
    <property type="protein sequence ID" value="AMAM017115-PA"/>
    <property type="gene ID" value="AMAM017115"/>
</dbReference>
<dbReference type="VEuPathDB" id="VectorBase:AMAM017115"/>
<organism evidence="2 3">
    <name type="scientific">Anopheles maculatus</name>
    <dbReference type="NCBI Taxonomy" id="74869"/>
    <lineage>
        <taxon>Eukaryota</taxon>
        <taxon>Metazoa</taxon>
        <taxon>Ecdysozoa</taxon>
        <taxon>Arthropoda</taxon>
        <taxon>Hexapoda</taxon>
        <taxon>Insecta</taxon>
        <taxon>Pterygota</taxon>
        <taxon>Neoptera</taxon>
        <taxon>Endopterygota</taxon>
        <taxon>Diptera</taxon>
        <taxon>Nematocera</taxon>
        <taxon>Culicoidea</taxon>
        <taxon>Culicidae</taxon>
        <taxon>Anophelinae</taxon>
        <taxon>Anopheles</taxon>
        <taxon>Anopheles maculatus group</taxon>
    </lineage>
</organism>
<evidence type="ECO:0000313" key="3">
    <source>
        <dbReference type="Proteomes" id="UP000075901"/>
    </source>
</evidence>
<evidence type="ECO:0000256" key="1">
    <source>
        <dbReference type="SAM" id="MobiDB-lite"/>
    </source>
</evidence>
<dbReference type="AlphaFoldDB" id="A0A182T0H1"/>
<sequence>MHHIHKHQKETKPQRTVTGTGLVFGGISGAGAARAQLQGRSANGGGGRRKRRCCQNGGDGDWKNVPDQCIELIIMETSEELAVATEDLQMKELAGGAGAEDGPSDLRG</sequence>
<reference evidence="3" key="1">
    <citation type="submission" date="2013-09" db="EMBL/GenBank/DDBJ databases">
        <title>The Genome Sequence of Anopheles maculatus species B.</title>
        <authorList>
            <consortium name="The Broad Institute Genomics Platform"/>
            <person name="Neafsey D.E."/>
            <person name="Besansky N."/>
            <person name="Howell P."/>
            <person name="Walton C."/>
            <person name="Young S.K."/>
            <person name="Zeng Q."/>
            <person name="Gargeya S."/>
            <person name="Fitzgerald M."/>
            <person name="Haas B."/>
            <person name="Abouelleil A."/>
            <person name="Allen A.W."/>
            <person name="Alvarado L."/>
            <person name="Arachchi H.M."/>
            <person name="Berlin A.M."/>
            <person name="Chapman S.B."/>
            <person name="Gainer-Dewar J."/>
            <person name="Goldberg J."/>
            <person name="Griggs A."/>
            <person name="Gujja S."/>
            <person name="Hansen M."/>
            <person name="Howarth C."/>
            <person name="Imamovic A."/>
            <person name="Ireland A."/>
            <person name="Larimer J."/>
            <person name="McCowan C."/>
            <person name="Murphy C."/>
            <person name="Pearson M."/>
            <person name="Poon T.W."/>
            <person name="Priest M."/>
            <person name="Roberts A."/>
            <person name="Saif S."/>
            <person name="Shea T."/>
            <person name="Sisk P."/>
            <person name="Sykes S."/>
            <person name="Wortman J."/>
            <person name="Nusbaum C."/>
            <person name="Birren B."/>
        </authorList>
    </citation>
    <scope>NUCLEOTIDE SEQUENCE [LARGE SCALE GENOMIC DNA]</scope>
    <source>
        <strain evidence="3">maculatus3</strain>
    </source>
</reference>
<accession>A0A182T0H1</accession>
<feature type="region of interest" description="Disordered" evidence="1">
    <location>
        <begin position="38"/>
        <end position="58"/>
    </location>
</feature>
<name>A0A182T0H1_9DIPT</name>